<protein>
    <submittedName>
        <fullName evidence="3">Uncharacterized protein</fullName>
    </submittedName>
</protein>
<dbReference type="GO" id="GO:0005096">
    <property type="term" value="F:GTPase activator activity"/>
    <property type="evidence" value="ECO:0007669"/>
    <property type="project" value="UniProtKB-KW"/>
</dbReference>
<feature type="region of interest" description="Disordered" evidence="2">
    <location>
        <begin position="554"/>
        <end position="595"/>
    </location>
</feature>
<name>A0A5M6C6R0_9TREE</name>
<proteinExistence type="predicted"/>
<feature type="compositionally biased region" description="Polar residues" evidence="2">
    <location>
        <begin position="562"/>
        <end position="571"/>
    </location>
</feature>
<feature type="compositionally biased region" description="Basic and acidic residues" evidence="2">
    <location>
        <begin position="448"/>
        <end position="458"/>
    </location>
</feature>
<dbReference type="GeneID" id="43586194"/>
<evidence type="ECO:0000256" key="1">
    <source>
        <dbReference type="ARBA" id="ARBA00022468"/>
    </source>
</evidence>
<dbReference type="EMBL" id="CP144063">
    <property type="protein sequence ID" value="WWD22360.1"/>
    <property type="molecule type" value="Genomic_DNA"/>
</dbReference>
<feature type="region of interest" description="Disordered" evidence="2">
    <location>
        <begin position="706"/>
        <end position="857"/>
    </location>
</feature>
<evidence type="ECO:0000313" key="3">
    <source>
        <dbReference type="EMBL" id="WWD22360.1"/>
    </source>
</evidence>
<sequence length="857" mass="93153">MTDTIKEEDVFNRPTSLEIQSRWKSIFSDPLISISRLKADALSRGGLGEVGMDGGVVLRSVYWRFYHSLLPPPTSLDLFLPALQARREGYDNLRRRYLIAPDGRWASDCSGYDEYLSSGGPSSSTTTPASASSSSSSSATKGVGASEGGEGWDPLSLSQSSPWKTWFSHLDLRSTIAQDVQRTFPDIRYFELPSVRRCLTTSLFVFAVLNPDVGYRQGMHELLACCFWVVDRDSLDNNSRGSPAKKTDLMDEAMRVTLDRRFVEHDAFELFAAIMKGGKAFYEWRAEEAPVRTRTPSAPQAPIIVRCNNLHTSLVRRIDPQLWERLEAEGVEAQIWAIRWLRLIFTRELPFHLALRLWDGVFAEDPGLQLLDFVCVAMLLLIRNELIEADYPTLLTNLLHYPAPSTTYPFEPFLILSQALFLRNNISPAAGVEIVLQNQDLLGIKASPPERERDETTRLRGSGRGRGMARGGMSVRGGMRGGKPGVGGLAQGLFERAQAAGLDKAFMSTVADLRKNLPDSATAYSYLPNLPFSPITSPSARDAAAPFSSIPNSISALPPRTFLTSPSDNSTPPRPGLQSRQSIDSQSSQKTVKDAEREMAELRLAMLGMGKAMTEWLTTLRSEGEDEDPDGEKEAAWKGLDKIRDTLLDAAGSEVDEIVREWGWHDGLEAPRSRATTPAPNPALASEPPPVPIAAPLDVQIEKKDSPIPAHKGTMDFEDVTPTPPSVAVLPSMPTLPVAPPITANPGPSQSALPPKPSVHLSSSRGSPATGLPRIPITAPLGSGFARYEPQEQTTRPSSAGWNSSSGYVNRDDRDGEVGNGDPLAGLGVSVRKPAGTASGKPNASSGVDPLLGVGVR</sequence>
<feature type="compositionally biased region" description="Gly residues" evidence="2">
    <location>
        <begin position="462"/>
        <end position="481"/>
    </location>
</feature>
<keyword evidence="1" id="KW-0343">GTPase activation</keyword>
<feature type="compositionally biased region" description="Low complexity" evidence="2">
    <location>
        <begin position="578"/>
        <end position="589"/>
    </location>
</feature>
<dbReference type="FunFam" id="1.10.8.270:FF:000031">
    <property type="entry name" value="TBC1 domain family member 5"/>
    <property type="match status" value="1"/>
</dbReference>
<feature type="region of interest" description="Disordered" evidence="2">
    <location>
        <begin position="669"/>
        <end position="693"/>
    </location>
</feature>
<feature type="region of interest" description="Disordered" evidence="2">
    <location>
        <begin position="448"/>
        <end position="481"/>
    </location>
</feature>
<evidence type="ECO:0000313" key="4">
    <source>
        <dbReference type="Proteomes" id="UP000322225"/>
    </source>
</evidence>
<dbReference type="FunFam" id="1.10.472.80:FF:000038">
    <property type="entry name" value="TBC1 domain family member 5"/>
    <property type="match status" value="1"/>
</dbReference>
<gene>
    <name evidence="3" type="ORF">CI109_106851</name>
</gene>
<dbReference type="InterPro" id="IPR000195">
    <property type="entry name" value="Rab-GAP-TBC_dom"/>
</dbReference>
<dbReference type="SMART" id="SM00164">
    <property type="entry name" value="TBC"/>
    <property type="match status" value="1"/>
</dbReference>
<dbReference type="SUPFAM" id="SSF47923">
    <property type="entry name" value="Ypt/Rab-GAP domain of gyp1p"/>
    <property type="match status" value="2"/>
</dbReference>
<accession>A0A5M6C6R0</accession>
<reference evidence="3" key="2">
    <citation type="submission" date="2024-01" db="EMBL/GenBank/DDBJ databases">
        <title>Comparative genomics of Cryptococcus and Kwoniella reveals pathogenesis evolution and contrasting modes of karyotype evolution via chromosome fusion or intercentromeric recombination.</title>
        <authorList>
            <person name="Coelho M.A."/>
            <person name="David-Palma M."/>
            <person name="Shea T."/>
            <person name="Bowers K."/>
            <person name="McGinley-Smith S."/>
            <person name="Mohammad A.W."/>
            <person name="Gnirke A."/>
            <person name="Yurkov A.M."/>
            <person name="Nowrousian M."/>
            <person name="Sun S."/>
            <person name="Cuomo C.A."/>
            <person name="Heitman J."/>
        </authorList>
    </citation>
    <scope>NUCLEOTIDE SEQUENCE</scope>
    <source>
        <strain evidence="3">CBS 12478</strain>
    </source>
</reference>
<dbReference type="AlphaFoldDB" id="A0A5M6C6R0"/>
<dbReference type="PANTHER" id="PTHR22957">
    <property type="entry name" value="TBC1 DOMAIN FAMILY MEMBER GTPASE-ACTIVATING PROTEIN"/>
    <property type="match status" value="1"/>
</dbReference>
<dbReference type="PANTHER" id="PTHR22957:SF337">
    <property type="entry name" value="TBC1 DOMAIN FAMILY MEMBER 5"/>
    <property type="match status" value="1"/>
</dbReference>
<feature type="region of interest" description="Disordered" evidence="2">
    <location>
        <begin position="117"/>
        <end position="156"/>
    </location>
</feature>
<feature type="compositionally biased region" description="Low complexity" evidence="2">
    <location>
        <begin position="117"/>
        <end position="144"/>
    </location>
</feature>
<reference evidence="3" key="1">
    <citation type="submission" date="2017-08" db="EMBL/GenBank/DDBJ databases">
        <authorList>
            <person name="Cuomo C."/>
            <person name="Billmyre B."/>
            <person name="Heitman J."/>
        </authorList>
    </citation>
    <scope>NUCLEOTIDE SEQUENCE</scope>
    <source>
        <strain evidence="3">CBS 12478</strain>
    </source>
</reference>
<organism evidence="3 4">
    <name type="scientific">Kwoniella shandongensis</name>
    <dbReference type="NCBI Taxonomy" id="1734106"/>
    <lineage>
        <taxon>Eukaryota</taxon>
        <taxon>Fungi</taxon>
        <taxon>Dikarya</taxon>
        <taxon>Basidiomycota</taxon>
        <taxon>Agaricomycotina</taxon>
        <taxon>Tremellomycetes</taxon>
        <taxon>Tremellales</taxon>
        <taxon>Cryptococcaceae</taxon>
        <taxon>Kwoniella</taxon>
    </lineage>
</organism>
<keyword evidence="4" id="KW-1185">Reference proteome</keyword>
<dbReference type="Proteomes" id="UP000322225">
    <property type="component" value="Chromosome 13"/>
</dbReference>
<dbReference type="PROSITE" id="PS50086">
    <property type="entry name" value="TBC_RABGAP"/>
    <property type="match status" value="1"/>
</dbReference>
<dbReference type="InterPro" id="IPR035969">
    <property type="entry name" value="Rab-GAP_TBC_sf"/>
</dbReference>
<dbReference type="KEGG" id="ksn:43586194"/>
<dbReference type="RefSeq" id="XP_031863641.1">
    <property type="nucleotide sequence ID" value="XM_032002084.1"/>
</dbReference>
<dbReference type="Pfam" id="PF00566">
    <property type="entry name" value="RabGAP-TBC"/>
    <property type="match status" value="1"/>
</dbReference>
<dbReference type="Gene3D" id="1.10.8.270">
    <property type="entry name" value="putative rabgap domain of human tbc1 domain family member 14 like domains"/>
    <property type="match status" value="1"/>
</dbReference>
<dbReference type="OrthoDB" id="27140at2759"/>
<feature type="compositionally biased region" description="Polar residues" evidence="2">
    <location>
        <begin position="791"/>
        <end position="808"/>
    </location>
</feature>
<evidence type="ECO:0000256" key="2">
    <source>
        <dbReference type="SAM" id="MobiDB-lite"/>
    </source>
</evidence>
<dbReference type="Gene3D" id="1.10.472.80">
    <property type="entry name" value="Ypt/Rab-GAP domain of gyp1p, domain 3"/>
    <property type="match status" value="1"/>
</dbReference>